<dbReference type="InterPro" id="IPR004474">
    <property type="entry name" value="LytR_CpsA_psr"/>
</dbReference>
<dbReference type="InterPro" id="IPR050922">
    <property type="entry name" value="LytR/CpsA/Psr_CW_biosynth"/>
</dbReference>
<feature type="transmembrane region" description="Helical" evidence="5">
    <location>
        <begin position="15"/>
        <end position="38"/>
    </location>
</feature>
<evidence type="ECO:0000256" key="5">
    <source>
        <dbReference type="SAM" id="Phobius"/>
    </source>
</evidence>
<evidence type="ECO:0000313" key="7">
    <source>
        <dbReference type="EMBL" id="MDY0405072.1"/>
    </source>
</evidence>
<proteinExistence type="inferred from homology"/>
<keyword evidence="8" id="KW-1185">Reference proteome</keyword>
<dbReference type="Pfam" id="PF03816">
    <property type="entry name" value="LytR_cpsA_psr"/>
    <property type="match status" value="1"/>
</dbReference>
<comment type="similarity">
    <text evidence="1">Belongs to the LytR/CpsA/Psr (LCP) family.</text>
</comment>
<reference evidence="7 8" key="1">
    <citation type="submission" date="2023-10" db="EMBL/GenBank/DDBJ databases">
        <title>179-bfca-hs.</title>
        <authorList>
            <person name="Miliotis G."/>
            <person name="Sengupta P."/>
            <person name="Hameed A."/>
            <person name="Chuvochina M."/>
            <person name="Mcdonagh F."/>
            <person name="Simpson A.C."/>
            <person name="Singh N.K."/>
            <person name="Rekha P.D."/>
            <person name="Raman K."/>
            <person name="Hugenholtz P."/>
            <person name="Venkateswaran K."/>
        </authorList>
    </citation>
    <scope>NUCLEOTIDE SEQUENCE [LARGE SCALE GENOMIC DNA]</scope>
    <source>
        <strain evidence="7 8">179-BFC-A-HS</strain>
    </source>
</reference>
<protein>
    <submittedName>
        <fullName evidence="7">LCP family protein</fullName>
    </submittedName>
</protein>
<keyword evidence="3" id="KW-0735">Signal-anchor</keyword>
<evidence type="ECO:0000256" key="1">
    <source>
        <dbReference type="ARBA" id="ARBA00006068"/>
    </source>
</evidence>
<feature type="domain" description="Cell envelope-related transcriptional attenuator" evidence="6">
    <location>
        <begin position="90"/>
        <end position="232"/>
    </location>
</feature>
<dbReference type="PANTHER" id="PTHR33392:SF6">
    <property type="entry name" value="POLYISOPRENYL-TEICHOIC ACID--PEPTIDOGLYCAN TEICHOIC ACID TRANSFERASE TAGU"/>
    <property type="match status" value="1"/>
</dbReference>
<dbReference type="EMBL" id="JAROCA020000001">
    <property type="protein sequence ID" value="MDY0405072.1"/>
    <property type="molecule type" value="Genomic_DNA"/>
</dbReference>
<gene>
    <name evidence="7" type="ORF">P5G51_006370</name>
</gene>
<evidence type="ECO:0000256" key="3">
    <source>
        <dbReference type="ARBA" id="ARBA00022968"/>
    </source>
</evidence>
<dbReference type="RefSeq" id="WP_306067137.1">
    <property type="nucleotide sequence ID" value="NZ_JAROCA020000001.1"/>
</dbReference>
<keyword evidence="4 5" id="KW-1133">Transmembrane helix</keyword>
<evidence type="ECO:0000259" key="6">
    <source>
        <dbReference type="Pfam" id="PF03816"/>
    </source>
</evidence>
<evidence type="ECO:0000313" key="8">
    <source>
        <dbReference type="Proteomes" id="UP001228376"/>
    </source>
</evidence>
<evidence type="ECO:0000256" key="4">
    <source>
        <dbReference type="ARBA" id="ARBA00022989"/>
    </source>
</evidence>
<dbReference type="NCBIfam" id="TIGR00350">
    <property type="entry name" value="lytR_cpsA_psr"/>
    <property type="match status" value="1"/>
</dbReference>
<dbReference type="Proteomes" id="UP001228376">
    <property type="component" value="Unassembled WGS sequence"/>
</dbReference>
<keyword evidence="5" id="KW-0472">Membrane</keyword>
<organism evidence="7 8">
    <name type="scientific">Tigheibacillus jepli</name>
    <dbReference type="NCBI Taxonomy" id="3035914"/>
    <lineage>
        <taxon>Bacteria</taxon>
        <taxon>Bacillati</taxon>
        <taxon>Bacillota</taxon>
        <taxon>Bacilli</taxon>
        <taxon>Bacillales</taxon>
        <taxon>Bacillaceae</taxon>
        <taxon>Tigheibacillus</taxon>
    </lineage>
</organism>
<dbReference type="PANTHER" id="PTHR33392">
    <property type="entry name" value="POLYISOPRENYL-TEICHOIC ACID--PEPTIDOGLYCAN TEICHOIC ACID TRANSFERASE TAGU"/>
    <property type="match status" value="1"/>
</dbReference>
<evidence type="ECO:0000256" key="2">
    <source>
        <dbReference type="ARBA" id="ARBA00022692"/>
    </source>
</evidence>
<accession>A0ABU5CGT7</accession>
<name>A0ABU5CGT7_9BACI</name>
<comment type="caution">
    <text evidence="7">The sequence shown here is derived from an EMBL/GenBank/DDBJ whole genome shotgun (WGS) entry which is preliminary data.</text>
</comment>
<dbReference type="Gene3D" id="3.40.630.190">
    <property type="entry name" value="LCP protein"/>
    <property type="match status" value="1"/>
</dbReference>
<keyword evidence="2 5" id="KW-0812">Transmembrane</keyword>
<sequence length="313" mass="35672">MRSRKETNKKKKRTWLKVFATVIVVIILLGGGYLFYLWNKLNDTVDTIHSPLSRDEDPQRQKELKSIFKNKQSINILLLGVDERAGDRGRSDTMILMSLNPNTDTTMMLSIPRDTYVNIPNRGMDKINHAYAYGGTDLSVKTVENTFDLPVHFYAKVNMEGFKQGINAIGGVTVNNKQDFTQDGKHFPVGEITLNGKDALKYIRMRKQDARGDLGRNERQRSVINAAMNKVASVGGVTKFGDILEILGDNVETDMNMDRFKSLFSDYRDTRKRMKTLEISGNGQIINQVWYYIVSDSEFNRITTAIKKHMDAK</sequence>